<reference evidence="6" key="1">
    <citation type="submission" date="2025-08" db="UniProtKB">
        <authorList>
            <consortium name="Ensembl"/>
        </authorList>
    </citation>
    <scope>IDENTIFICATION</scope>
</reference>
<feature type="signal peptide" evidence="5">
    <location>
        <begin position="1"/>
        <end position="26"/>
    </location>
</feature>
<evidence type="ECO:0000256" key="2">
    <source>
        <dbReference type="ARBA" id="ARBA00009529"/>
    </source>
</evidence>
<protein>
    <submittedName>
        <fullName evidence="6">IGF like family member 1</fullName>
    </submittedName>
</protein>
<organism evidence="6 7">
    <name type="scientific">Sciurus vulgaris</name>
    <name type="common">Eurasian red squirrel</name>
    <dbReference type="NCBI Taxonomy" id="55149"/>
    <lineage>
        <taxon>Eukaryota</taxon>
        <taxon>Metazoa</taxon>
        <taxon>Chordata</taxon>
        <taxon>Craniata</taxon>
        <taxon>Vertebrata</taxon>
        <taxon>Euteleostomi</taxon>
        <taxon>Mammalia</taxon>
        <taxon>Eutheria</taxon>
        <taxon>Euarchontoglires</taxon>
        <taxon>Glires</taxon>
        <taxon>Rodentia</taxon>
        <taxon>Sciuromorpha</taxon>
        <taxon>Sciuridae</taxon>
        <taxon>Sciurinae</taxon>
        <taxon>Sciurini</taxon>
        <taxon>Sciurus</taxon>
    </lineage>
</organism>
<gene>
    <name evidence="6" type="primary">IGFL1</name>
</gene>
<keyword evidence="7" id="KW-1185">Reference proteome</keyword>
<dbReference type="PANTHER" id="PTHR34827:SF2">
    <property type="entry name" value="INSULIN GROWTH FACTOR-LIKE FAMILY MEMBER 1"/>
    <property type="match status" value="1"/>
</dbReference>
<accession>A0A8D2DY64</accession>
<evidence type="ECO:0000256" key="3">
    <source>
        <dbReference type="ARBA" id="ARBA00022525"/>
    </source>
</evidence>
<dbReference type="Ensembl" id="ENSSVLT00005034881.1">
    <property type="protein sequence ID" value="ENSSVLP00005031410.1"/>
    <property type="gene ID" value="ENSSVLG00005024741.1"/>
</dbReference>
<feature type="chain" id="PRO_5034194681" evidence="5">
    <location>
        <begin position="27"/>
        <end position="109"/>
    </location>
</feature>
<evidence type="ECO:0000256" key="1">
    <source>
        <dbReference type="ARBA" id="ARBA00004613"/>
    </source>
</evidence>
<reference evidence="6" key="2">
    <citation type="submission" date="2025-09" db="UniProtKB">
        <authorList>
            <consortium name="Ensembl"/>
        </authorList>
    </citation>
    <scope>IDENTIFICATION</scope>
</reference>
<keyword evidence="3" id="KW-0964">Secreted</keyword>
<dbReference type="Pfam" id="PF14653">
    <property type="entry name" value="IGFL"/>
    <property type="match status" value="1"/>
</dbReference>
<dbReference type="InterPro" id="IPR032744">
    <property type="entry name" value="IGFL"/>
</dbReference>
<proteinExistence type="inferred from homology"/>
<keyword evidence="4 5" id="KW-0732">Signal</keyword>
<evidence type="ECO:0000313" key="7">
    <source>
        <dbReference type="Proteomes" id="UP000694564"/>
    </source>
</evidence>
<evidence type="ECO:0000313" key="6">
    <source>
        <dbReference type="Ensembl" id="ENSSVLP00005031410.1"/>
    </source>
</evidence>
<dbReference type="GO" id="GO:0005102">
    <property type="term" value="F:signaling receptor binding"/>
    <property type="evidence" value="ECO:0007669"/>
    <property type="project" value="TreeGrafter"/>
</dbReference>
<sequence>MTPRGCILAALAVLCLLMLLCSLGASSPTGASLMLCHPHTRCGDQFYHPLWHCCLQDALVPLGETRQCGNCSYRVCFEQCCPRPLVVKLMVDTCSSPLLAGDKLCHSVI</sequence>
<dbReference type="PANTHER" id="PTHR34827">
    <property type="entry name" value="INSULIN GROWTH FACTOR-LIKE FAMILY MEMBER 3-RELATED"/>
    <property type="match status" value="1"/>
</dbReference>
<dbReference type="GO" id="GO:0005615">
    <property type="term" value="C:extracellular space"/>
    <property type="evidence" value="ECO:0007669"/>
    <property type="project" value="Ensembl"/>
</dbReference>
<evidence type="ECO:0000256" key="4">
    <source>
        <dbReference type="ARBA" id="ARBA00022729"/>
    </source>
</evidence>
<comment type="subcellular location">
    <subcellularLocation>
        <location evidence="1">Secreted</location>
    </subcellularLocation>
</comment>
<name>A0A8D2DY64_SCIVU</name>
<dbReference type="Proteomes" id="UP000694564">
    <property type="component" value="Chromosome 17"/>
</dbReference>
<evidence type="ECO:0000256" key="5">
    <source>
        <dbReference type="SAM" id="SignalP"/>
    </source>
</evidence>
<comment type="similarity">
    <text evidence="2">Belongs to the IGFL family.</text>
</comment>
<dbReference type="GeneTree" id="ENSGT00390000009557"/>
<dbReference type="AlphaFoldDB" id="A0A8D2DY64"/>